<accession>A0A8T2RWP8</accession>
<keyword evidence="2" id="KW-1185">Reference proteome</keyword>
<dbReference type="EMBL" id="CM035428">
    <property type="protein sequence ID" value="KAH7301009.1"/>
    <property type="molecule type" value="Genomic_DNA"/>
</dbReference>
<sequence length="78" mass="8437">MVGSVTVSLCIKGRRTAKILPLAPKPIAGSSAWKSEKKIALEENVARIARISVFECCRQISCQKTILLAIVKSISPMP</sequence>
<evidence type="ECO:0000313" key="2">
    <source>
        <dbReference type="Proteomes" id="UP000825935"/>
    </source>
</evidence>
<name>A0A8T2RWP8_CERRI</name>
<dbReference type="Proteomes" id="UP000825935">
    <property type="component" value="Chromosome 23"/>
</dbReference>
<reference evidence="1 2" key="1">
    <citation type="submission" date="2021-08" db="EMBL/GenBank/DDBJ databases">
        <title>WGS assembly of Ceratopteris richardii.</title>
        <authorList>
            <person name="Marchant D.B."/>
            <person name="Chen G."/>
            <person name="Jenkins J."/>
            <person name="Shu S."/>
            <person name="Leebens-Mack J."/>
            <person name="Grimwood J."/>
            <person name="Schmutz J."/>
            <person name="Soltis P."/>
            <person name="Soltis D."/>
            <person name="Chen Z.-H."/>
        </authorList>
    </citation>
    <scope>NUCLEOTIDE SEQUENCE [LARGE SCALE GENOMIC DNA]</scope>
    <source>
        <strain evidence="1">Whitten #5841</strain>
        <tissue evidence="1">Leaf</tissue>
    </source>
</reference>
<organism evidence="1 2">
    <name type="scientific">Ceratopteris richardii</name>
    <name type="common">Triangle waterfern</name>
    <dbReference type="NCBI Taxonomy" id="49495"/>
    <lineage>
        <taxon>Eukaryota</taxon>
        <taxon>Viridiplantae</taxon>
        <taxon>Streptophyta</taxon>
        <taxon>Embryophyta</taxon>
        <taxon>Tracheophyta</taxon>
        <taxon>Polypodiopsida</taxon>
        <taxon>Polypodiidae</taxon>
        <taxon>Polypodiales</taxon>
        <taxon>Pteridineae</taxon>
        <taxon>Pteridaceae</taxon>
        <taxon>Parkerioideae</taxon>
        <taxon>Ceratopteris</taxon>
    </lineage>
</organism>
<evidence type="ECO:0000313" key="1">
    <source>
        <dbReference type="EMBL" id="KAH7301009.1"/>
    </source>
</evidence>
<dbReference type="AlphaFoldDB" id="A0A8T2RWP8"/>
<protein>
    <submittedName>
        <fullName evidence="1">Uncharacterized protein</fullName>
    </submittedName>
</protein>
<proteinExistence type="predicted"/>
<gene>
    <name evidence="1" type="ORF">KP509_23G007700</name>
</gene>
<comment type="caution">
    <text evidence="1">The sequence shown here is derived from an EMBL/GenBank/DDBJ whole genome shotgun (WGS) entry which is preliminary data.</text>
</comment>